<dbReference type="Gene3D" id="3.40.50.10490">
    <property type="entry name" value="Glucose-6-phosphate isomerase like protein, domain 1"/>
    <property type="match status" value="1"/>
</dbReference>
<proteinExistence type="predicted"/>
<dbReference type="PANTHER" id="PTHR30514">
    <property type="entry name" value="GLUCOKINASE"/>
    <property type="match status" value="1"/>
</dbReference>
<dbReference type="EMBL" id="JBHTOA010000016">
    <property type="protein sequence ID" value="MFD1398158.1"/>
    <property type="molecule type" value="Genomic_DNA"/>
</dbReference>
<dbReference type="PROSITE" id="PS51464">
    <property type="entry name" value="SIS"/>
    <property type="match status" value="1"/>
</dbReference>
<dbReference type="CDD" id="cd05013">
    <property type="entry name" value="SIS_RpiR"/>
    <property type="match status" value="1"/>
</dbReference>
<keyword evidence="3" id="KW-0804">Transcription</keyword>
<dbReference type="InterPro" id="IPR047640">
    <property type="entry name" value="RpiR-like"/>
</dbReference>
<gene>
    <name evidence="6" type="ORF">ACFQ41_02420</name>
</gene>
<dbReference type="SUPFAM" id="SSF53697">
    <property type="entry name" value="SIS domain"/>
    <property type="match status" value="1"/>
</dbReference>
<keyword evidence="7" id="KW-1185">Reference proteome</keyword>
<keyword evidence="1" id="KW-0805">Transcription regulation</keyword>
<evidence type="ECO:0000256" key="3">
    <source>
        <dbReference type="ARBA" id="ARBA00023163"/>
    </source>
</evidence>
<accession>A0ABW4BE54</accession>
<dbReference type="Pfam" id="PF01380">
    <property type="entry name" value="SIS"/>
    <property type="match status" value="1"/>
</dbReference>
<evidence type="ECO:0000259" key="4">
    <source>
        <dbReference type="PROSITE" id="PS51071"/>
    </source>
</evidence>
<dbReference type="Pfam" id="PF01418">
    <property type="entry name" value="HTH_6"/>
    <property type="match status" value="1"/>
</dbReference>
<evidence type="ECO:0000259" key="5">
    <source>
        <dbReference type="PROSITE" id="PS51464"/>
    </source>
</evidence>
<dbReference type="InterPro" id="IPR001347">
    <property type="entry name" value="SIS_dom"/>
</dbReference>
<dbReference type="Gene3D" id="1.10.10.10">
    <property type="entry name" value="Winged helix-like DNA-binding domain superfamily/Winged helix DNA-binding domain"/>
    <property type="match status" value="1"/>
</dbReference>
<dbReference type="InterPro" id="IPR046348">
    <property type="entry name" value="SIS_dom_sf"/>
</dbReference>
<dbReference type="PANTHER" id="PTHR30514:SF1">
    <property type="entry name" value="HTH-TYPE TRANSCRIPTIONAL REGULATOR HEXR-RELATED"/>
    <property type="match status" value="1"/>
</dbReference>
<comment type="caution">
    <text evidence="6">The sequence shown here is derived from an EMBL/GenBank/DDBJ whole genome shotgun (WGS) entry which is preliminary data.</text>
</comment>
<evidence type="ECO:0000256" key="1">
    <source>
        <dbReference type="ARBA" id="ARBA00023015"/>
    </source>
</evidence>
<dbReference type="Proteomes" id="UP001597199">
    <property type="component" value="Unassembled WGS sequence"/>
</dbReference>
<dbReference type="InterPro" id="IPR036388">
    <property type="entry name" value="WH-like_DNA-bd_sf"/>
</dbReference>
<dbReference type="InterPro" id="IPR000281">
    <property type="entry name" value="HTH_RpiR"/>
</dbReference>
<dbReference type="SUPFAM" id="SSF46689">
    <property type="entry name" value="Homeodomain-like"/>
    <property type="match status" value="1"/>
</dbReference>
<protein>
    <submittedName>
        <fullName evidence="6">MurR/RpiR family transcriptional regulator</fullName>
    </submittedName>
</protein>
<reference evidence="7" key="1">
    <citation type="journal article" date="2019" name="Int. J. Syst. Evol. Microbiol.">
        <title>The Global Catalogue of Microorganisms (GCM) 10K type strain sequencing project: providing services to taxonomists for standard genome sequencing and annotation.</title>
        <authorList>
            <consortium name="The Broad Institute Genomics Platform"/>
            <consortium name="The Broad Institute Genome Sequencing Center for Infectious Disease"/>
            <person name="Wu L."/>
            <person name="Ma J."/>
        </authorList>
    </citation>
    <scope>NUCLEOTIDE SEQUENCE [LARGE SCALE GENOMIC DNA]</scope>
    <source>
        <strain evidence="7">CCM 9110</strain>
    </source>
</reference>
<feature type="domain" description="HTH rpiR-type" evidence="4">
    <location>
        <begin position="1"/>
        <end position="73"/>
    </location>
</feature>
<evidence type="ECO:0000313" key="7">
    <source>
        <dbReference type="Proteomes" id="UP001597199"/>
    </source>
</evidence>
<evidence type="ECO:0000313" key="6">
    <source>
        <dbReference type="EMBL" id="MFD1398158.1"/>
    </source>
</evidence>
<dbReference type="InterPro" id="IPR035472">
    <property type="entry name" value="RpiR-like_SIS"/>
</dbReference>
<name>A0ABW4BE54_9LACO</name>
<organism evidence="6 7">
    <name type="scientific">Lacticaseibacillus suilingensis</name>
    <dbReference type="NCBI Taxonomy" id="2799577"/>
    <lineage>
        <taxon>Bacteria</taxon>
        <taxon>Bacillati</taxon>
        <taxon>Bacillota</taxon>
        <taxon>Bacilli</taxon>
        <taxon>Lactobacillales</taxon>
        <taxon>Lactobacillaceae</taxon>
        <taxon>Lacticaseibacillus</taxon>
    </lineage>
</organism>
<dbReference type="InterPro" id="IPR009057">
    <property type="entry name" value="Homeodomain-like_sf"/>
</dbReference>
<feature type="domain" description="SIS" evidence="5">
    <location>
        <begin position="105"/>
        <end position="252"/>
    </location>
</feature>
<keyword evidence="2" id="KW-0238">DNA-binding</keyword>
<sequence length="257" mass="28869">MLFLTHTPKLNDLDLQIFNYINENMALVPYLPIRTLAKKTHSSTASILRFCHKFECEGYGEFKVRLKLYLANTSHYAPKESHVQEYIAFLKSTQNEAFKDRLTSAVELLKGKDLVLFLGAGTSEAIGGYGALYFSNLSIPALKISDPSNYPSSMFSSIFLKQTVFIVTSVSGETKEVIEYMEHLKAAHATIISICSADRSTIAQLANVNIPYQITRETVQKNFRDPEKETEITTQLPALYILEKLAQSVHSLTDMPT</sequence>
<evidence type="ECO:0000256" key="2">
    <source>
        <dbReference type="ARBA" id="ARBA00023125"/>
    </source>
</evidence>
<dbReference type="RefSeq" id="WP_204117963.1">
    <property type="nucleotide sequence ID" value="NZ_BOLV01000001.1"/>
</dbReference>
<dbReference type="PROSITE" id="PS51071">
    <property type="entry name" value="HTH_RPIR"/>
    <property type="match status" value="1"/>
</dbReference>